<dbReference type="Gene3D" id="1.10.510.10">
    <property type="entry name" value="Transferase(Phosphotransferase) domain 1"/>
    <property type="match status" value="1"/>
</dbReference>
<dbReference type="GO" id="GO:0004674">
    <property type="term" value="F:protein serine/threonine kinase activity"/>
    <property type="evidence" value="ECO:0007669"/>
    <property type="project" value="TreeGrafter"/>
</dbReference>
<name>X2LJI3_9BACT</name>
<dbReference type="GO" id="GO:0005524">
    <property type="term" value="F:ATP binding"/>
    <property type="evidence" value="ECO:0007669"/>
    <property type="project" value="UniProtKB-KW"/>
</dbReference>
<dbReference type="InterPro" id="IPR011009">
    <property type="entry name" value="Kinase-like_dom_sf"/>
</dbReference>
<keyword evidence="5" id="KW-1133">Transmembrane helix</keyword>
<protein>
    <recommendedName>
        <fullName evidence="6">Protein kinase domain-containing protein</fullName>
    </recommendedName>
</protein>
<evidence type="ECO:0000259" key="6">
    <source>
        <dbReference type="PROSITE" id="PS50011"/>
    </source>
</evidence>
<dbReference type="InterPro" id="IPR008271">
    <property type="entry name" value="Ser/Thr_kinase_AS"/>
</dbReference>
<dbReference type="PROSITE" id="PS00108">
    <property type="entry name" value="PROTEIN_KINASE_ST"/>
    <property type="match status" value="1"/>
</dbReference>
<sequence>MLHPNLVGTGKDRAQFLTEAQRLQQIMHPSVVKVLAVGQLPDGRPYLAMERLEGETLASVIARGALPPAQAFEMFGDLCAAVQALHDQALVHRDLKPENVFVVADRHAVLLDFGIAKDLDAPASTTTQEGNVRGTPAYMAPERFFGQAAGIATDVYELALVLYAMLAGRLPWDDVADPEARLQPRSLCELAPVSEALDVEIRRALSTRAQNRPPSAMSLLEAVRAAAGDSATEPGPAETARLRAGAHANVATVSSEPGRAPTAQSTPLAWAPTIAAPKTETRARRRWPFVAIGIAAIAGAAIVTTFAMTSSPTRVATRDAGTVVVVAHADADVIDPNDPWASRPAEAPKAFSLVDDKLPPEKYRAEAAAAVQKLANDTRLVFSVQLGEMRAVSATREMLDTIAAHPKVASLGIVLPPCVKGIVADAEWMVFGAPGLEKSDAGTLIIRGRWRRPEVEACFADAVKTHVSADGGKLFRIGDFGWLDFIDEHTAYVTLNAKLDAETVHKLVTRGAGPVTKVKKTFAALPAKRTISVVVDGATQDDWSMFSLPRGTDIFGWIRVEPEGMVLDLAADPHNDAAATAAIRRVKPQLDEMFQNTNPEMVGKIEVVRQQTAVHIRGNLTALMLGIVTASLRM</sequence>
<evidence type="ECO:0000256" key="3">
    <source>
        <dbReference type="ARBA" id="ARBA00022777"/>
    </source>
</evidence>
<dbReference type="InterPro" id="IPR000719">
    <property type="entry name" value="Prot_kinase_dom"/>
</dbReference>
<reference evidence="7" key="1">
    <citation type="submission" date="2013-10" db="EMBL/GenBank/DDBJ databases">
        <title>Functional metagenomics reveals novel beta-galactosidases not predictable from gene sequences.</title>
        <authorList>
            <person name="Cheng J."/>
            <person name="Engel K."/>
            <person name="Romantsov T."/>
            <person name="Neufeld J.D."/>
            <person name="Rose D.R."/>
            <person name="Charles T.C."/>
        </authorList>
    </citation>
    <scope>NUCLEOTIDE SEQUENCE</scope>
</reference>
<dbReference type="PANTHER" id="PTHR43289">
    <property type="entry name" value="MITOGEN-ACTIVATED PROTEIN KINASE KINASE KINASE 20-RELATED"/>
    <property type="match status" value="1"/>
</dbReference>
<organism evidence="7">
    <name type="scientific">uncultured bacterium lac111</name>
    <dbReference type="NCBI Taxonomy" id="1447235"/>
    <lineage>
        <taxon>Bacteria</taxon>
        <taxon>environmental samples</taxon>
    </lineage>
</organism>
<dbReference type="CDD" id="cd14014">
    <property type="entry name" value="STKc_PknB_like"/>
    <property type="match status" value="1"/>
</dbReference>
<keyword evidence="4" id="KW-0067">ATP-binding</keyword>
<keyword evidence="5" id="KW-0472">Membrane</keyword>
<evidence type="ECO:0000256" key="2">
    <source>
        <dbReference type="ARBA" id="ARBA00022741"/>
    </source>
</evidence>
<evidence type="ECO:0000256" key="4">
    <source>
        <dbReference type="ARBA" id="ARBA00022840"/>
    </source>
</evidence>
<feature type="transmembrane region" description="Helical" evidence="5">
    <location>
        <begin position="287"/>
        <end position="308"/>
    </location>
</feature>
<proteinExistence type="predicted"/>
<evidence type="ECO:0000256" key="5">
    <source>
        <dbReference type="SAM" id="Phobius"/>
    </source>
</evidence>
<dbReference type="Pfam" id="PF00069">
    <property type="entry name" value="Pkinase"/>
    <property type="match status" value="1"/>
</dbReference>
<evidence type="ECO:0000313" key="7">
    <source>
        <dbReference type="EMBL" id="AHN97831.1"/>
    </source>
</evidence>
<dbReference type="PANTHER" id="PTHR43289:SF6">
    <property type="entry name" value="SERINE_THREONINE-PROTEIN KINASE NEKL-3"/>
    <property type="match status" value="1"/>
</dbReference>
<dbReference type="PROSITE" id="PS50011">
    <property type="entry name" value="PROTEIN_KINASE_DOM"/>
    <property type="match status" value="1"/>
</dbReference>
<keyword evidence="1" id="KW-0808">Transferase</keyword>
<dbReference type="Gene3D" id="3.30.200.20">
    <property type="entry name" value="Phosphorylase Kinase, domain 1"/>
    <property type="match status" value="1"/>
</dbReference>
<keyword evidence="2" id="KW-0547">Nucleotide-binding</keyword>
<evidence type="ECO:0000256" key="1">
    <source>
        <dbReference type="ARBA" id="ARBA00022679"/>
    </source>
</evidence>
<dbReference type="EMBL" id="KF796601">
    <property type="protein sequence ID" value="AHN97831.1"/>
    <property type="molecule type" value="Genomic_DNA"/>
</dbReference>
<keyword evidence="5" id="KW-0812">Transmembrane</keyword>
<dbReference type="SUPFAM" id="SSF56112">
    <property type="entry name" value="Protein kinase-like (PK-like)"/>
    <property type="match status" value="1"/>
</dbReference>
<keyword evidence="3" id="KW-0418">Kinase</keyword>
<feature type="domain" description="Protein kinase" evidence="6">
    <location>
        <begin position="1"/>
        <end position="224"/>
    </location>
</feature>
<dbReference type="SMART" id="SM00220">
    <property type="entry name" value="S_TKc"/>
    <property type="match status" value="1"/>
</dbReference>
<accession>X2LJI3</accession>
<dbReference type="AlphaFoldDB" id="X2LJI3"/>